<organism evidence="1 2">
    <name type="scientific">Klebsiella phage Pylas</name>
    <dbReference type="NCBI Taxonomy" id="2419682"/>
    <lineage>
        <taxon>Viruses</taxon>
        <taxon>Duplodnaviria</taxon>
        <taxon>Heunggongvirae</taxon>
        <taxon>Uroviricota</taxon>
        <taxon>Caudoviricetes</taxon>
        <taxon>Schitoviridae</taxon>
        <taxon>Humphriesvirinae</taxon>
        <taxon>Pylasvirus</taxon>
        <taxon>Pylasvirus pylas</taxon>
    </lineage>
</organism>
<evidence type="ECO:0000313" key="1">
    <source>
        <dbReference type="EMBL" id="AYP69271.1"/>
    </source>
</evidence>
<accession>A0A3G3BZ85</accession>
<gene>
    <name evidence="1" type="ORF">Pylas_017</name>
</gene>
<dbReference type="Proteomes" id="UP000278488">
    <property type="component" value="Segment"/>
</dbReference>
<proteinExistence type="predicted"/>
<dbReference type="EMBL" id="MH899585">
    <property type="protein sequence ID" value="AYP69271.1"/>
    <property type="molecule type" value="Genomic_DNA"/>
</dbReference>
<sequence length="76" mass="9004">MNRELIKIIESLCNRVEYTSSSGIIFIESKPELCRLMRLHRIPKCSGVQCDNCYFTRKDLTENIYIFCLHKVIQTF</sequence>
<name>A0A3G3BZ85_9CAUD</name>
<keyword evidence="2" id="KW-1185">Reference proteome</keyword>
<protein>
    <submittedName>
        <fullName evidence="1">Uncharacterized protein</fullName>
    </submittedName>
</protein>
<reference evidence="2" key="1">
    <citation type="submission" date="2018-09" db="EMBL/GenBank/DDBJ databases">
        <title>Complete genome of Klebsiella pneumoniae phage Pylas.</title>
        <authorList>
            <person name="Powell J.E."/>
            <person name="Lessor L."/>
            <person name="O'Leary C.J."/>
            <person name="Liu M."/>
        </authorList>
    </citation>
    <scope>NUCLEOTIDE SEQUENCE [LARGE SCALE GENOMIC DNA]</scope>
</reference>
<evidence type="ECO:0000313" key="2">
    <source>
        <dbReference type="Proteomes" id="UP000278488"/>
    </source>
</evidence>